<evidence type="ECO:0000313" key="1">
    <source>
        <dbReference type="EMBL" id="OAT01069.1"/>
    </source>
</evidence>
<accession>A0ABX2VV85</accession>
<sequence length="103" mass="11538">MVELLSQDFEDDWRYAEIKNPVAATCGYTDMHYVRLGSHFYGGASREDIEFFKALFSLDASRHDIVDAFNVLEGYWQSDLDLPTSLPTAGGAPKATRADITMP</sequence>
<proteinExistence type="predicted"/>
<dbReference type="GeneID" id="69031778"/>
<dbReference type="Proteomes" id="UP000002039">
    <property type="component" value="Unassembled WGS sequence"/>
</dbReference>
<dbReference type="EMBL" id="EQ999976">
    <property type="protein sequence ID" value="OAT01069.1"/>
    <property type="molecule type" value="Genomic_DNA"/>
</dbReference>
<organism evidence="1 2">
    <name type="scientific">Ajellomyces dermatitidis (strain ER-3 / ATCC MYA-2586)</name>
    <name type="common">Blastomyces dermatitidis</name>
    <dbReference type="NCBI Taxonomy" id="559297"/>
    <lineage>
        <taxon>Eukaryota</taxon>
        <taxon>Fungi</taxon>
        <taxon>Dikarya</taxon>
        <taxon>Ascomycota</taxon>
        <taxon>Pezizomycotina</taxon>
        <taxon>Eurotiomycetes</taxon>
        <taxon>Eurotiomycetidae</taxon>
        <taxon>Onygenales</taxon>
        <taxon>Ajellomycetaceae</taxon>
        <taxon>Blastomyces</taxon>
    </lineage>
</organism>
<protein>
    <submittedName>
        <fullName evidence="1">Uncharacterized protein</fullName>
    </submittedName>
</protein>
<reference evidence="2" key="1">
    <citation type="journal article" date="2015" name="PLoS Genet.">
        <title>The dynamic genome and transcriptome of the human fungal pathogen Blastomyces and close relative Emmonsia.</title>
        <authorList>
            <person name="Munoz J.F."/>
            <person name="Gauthier G.M."/>
            <person name="Desjardins C.A."/>
            <person name="Gallo J.E."/>
            <person name="Holder J."/>
            <person name="Sullivan T.D."/>
            <person name="Marty A.J."/>
            <person name="Carmen J.C."/>
            <person name="Chen Z."/>
            <person name="Ding L."/>
            <person name="Gujja S."/>
            <person name="Magrini V."/>
            <person name="Misas E."/>
            <person name="Mitreva M."/>
            <person name="Priest M."/>
            <person name="Saif S."/>
            <person name="Whiston E.A."/>
            <person name="Young S."/>
            <person name="Zeng Q."/>
            <person name="Goldman W.E."/>
            <person name="Mardis E.R."/>
            <person name="Taylor J.W."/>
            <person name="McEwen J.G."/>
            <person name="Clay O.K."/>
            <person name="Klein B.S."/>
            <person name="Cuomo C.A."/>
        </authorList>
    </citation>
    <scope>NUCLEOTIDE SEQUENCE [LARGE SCALE GENOMIC DNA]</scope>
    <source>
        <strain evidence="2">ER-3 / ATCC MYA-2586</strain>
    </source>
</reference>
<evidence type="ECO:0000313" key="2">
    <source>
        <dbReference type="Proteomes" id="UP000002039"/>
    </source>
</evidence>
<dbReference type="RefSeq" id="XP_045280796.1">
    <property type="nucleotide sequence ID" value="XM_045426071.1"/>
</dbReference>
<gene>
    <name evidence="1" type="ORF">BDCG_16886</name>
</gene>
<name>A0ABX2VV85_AJEDR</name>
<keyword evidence="2" id="KW-1185">Reference proteome</keyword>